<proteinExistence type="inferred from homology"/>
<keyword evidence="2 5" id="KW-0808">Transferase</keyword>
<dbReference type="OrthoDB" id="9800643at2"/>
<comment type="catalytic activity">
    <reaction evidence="4 5">
        <text>L-glutaminyl-[peptide chain release factor] + S-adenosyl-L-methionine = N(5)-methyl-L-glutaminyl-[peptide chain release factor] + S-adenosyl-L-homocysteine + H(+)</text>
        <dbReference type="Rhea" id="RHEA:42896"/>
        <dbReference type="Rhea" id="RHEA-COMP:10271"/>
        <dbReference type="Rhea" id="RHEA-COMP:10272"/>
        <dbReference type="ChEBI" id="CHEBI:15378"/>
        <dbReference type="ChEBI" id="CHEBI:30011"/>
        <dbReference type="ChEBI" id="CHEBI:57856"/>
        <dbReference type="ChEBI" id="CHEBI:59789"/>
        <dbReference type="ChEBI" id="CHEBI:61891"/>
        <dbReference type="EC" id="2.1.1.297"/>
    </reaction>
</comment>
<dbReference type="InterPro" id="IPR040758">
    <property type="entry name" value="PrmC_N"/>
</dbReference>
<dbReference type="Proteomes" id="UP000290365">
    <property type="component" value="Chromosome"/>
</dbReference>
<keyword evidence="3 5" id="KW-0949">S-adenosyl-L-methionine</keyword>
<dbReference type="InterPro" id="IPR050320">
    <property type="entry name" value="N5-glutamine_MTase"/>
</dbReference>
<feature type="binding site" evidence="5">
    <location>
        <position position="192"/>
    </location>
    <ligand>
        <name>S-adenosyl-L-methionine</name>
        <dbReference type="ChEBI" id="CHEBI:59789"/>
    </ligand>
</feature>
<dbReference type="Gene3D" id="3.40.50.150">
    <property type="entry name" value="Vaccinia Virus protein VP39"/>
    <property type="match status" value="1"/>
</dbReference>
<protein>
    <recommendedName>
        <fullName evidence="5">Release factor glutamine methyltransferase</fullName>
        <shortName evidence="5">RF MTase</shortName>
        <ecNumber evidence="5">2.1.1.297</ecNumber>
    </recommendedName>
    <alternativeName>
        <fullName evidence="5">N5-glutamine methyltransferase PrmC</fullName>
    </alternativeName>
    <alternativeName>
        <fullName evidence="5">Protein-(glutamine-N5) MTase PrmC</fullName>
    </alternativeName>
    <alternativeName>
        <fullName evidence="5">Protein-glutamine N-methyltransferase PrmC</fullName>
    </alternativeName>
</protein>
<accession>A0A4V0YZA9</accession>
<dbReference type="EC" id="2.1.1.297" evidence="5"/>
<dbReference type="SUPFAM" id="SSF53335">
    <property type="entry name" value="S-adenosyl-L-methionine-dependent methyltransferases"/>
    <property type="match status" value="1"/>
</dbReference>
<keyword evidence="1 5" id="KW-0489">Methyltransferase</keyword>
<evidence type="ECO:0000256" key="1">
    <source>
        <dbReference type="ARBA" id="ARBA00022603"/>
    </source>
</evidence>
<dbReference type="GO" id="GO:0102559">
    <property type="term" value="F:peptide chain release factor N(5)-glutamine methyltransferase activity"/>
    <property type="evidence" value="ECO:0007669"/>
    <property type="project" value="UniProtKB-EC"/>
</dbReference>
<dbReference type="InterPro" id="IPR007848">
    <property type="entry name" value="Small_mtfrase_dom"/>
</dbReference>
<dbReference type="PANTHER" id="PTHR18895:SF74">
    <property type="entry name" value="MTRF1L RELEASE FACTOR GLUTAMINE METHYLTRANSFERASE"/>
    <property type="match status" value="1"/>
</dbReference>
<dbReference type="AlphaFoldDB" id="A0A4V0YZA9"/>
<gene>
    <name evidence="5 8" type="primary">prmC</name>
    <name evidence="8" type="ORF">EPA93_25085</name>
</gene>
<sequence>MTTIRDIWEQGAQRLRQAGQESARRDAQVLLEYVLDVDRVTLYAYPEREVAPEQQTRFLALIARREQGEPVAYLLGHKEFYGLDFLVDRRVLIPRPETELLVEAALETIRARLAAGQLPIVADIGTGSGIIPITLAVQEPRLPLLYACDISTEALAVAQENCLRQHVEQRVRLLQGDLLAPLPEPVDVLTANLPYVGTEEITQLTPDVHAYEPHQALFSGPQGLDLLQRFCYEARQSGKIKPGALLLLEIGYQQKESIIHLLRDIWPQARVSSQKDYSGWDRLLQVSV</sequence>
<feature type="binding site" evidence="5">
    <location>
        <position position="149"/>
    </location>
    <ligand>
        <name>S-adenosyl-L-methionine</name>
        <dbReference type="ChEBI" id="CHEBI:59789"/>
    </ligand>
</feature>
<dbReference type="EMBL" id="CP035758">
    <property type="protein sequence ID" value="QBD79081.1"/>
    <property type="molecule type" value="Genomic_DNA"/>
</dbReference>
<evidence type="ECO:0000256" key="4">
    <source>
        <dbReference type="ARBA" id="ARBA00048391"/>
    </source>
</evidence>
<dbReference type="InterPro" id="IPR019874">
    <property type="entry name" value="RF_methyltr_PrmC"/>
</dbReference>
<name>A0A4V0YZA9_KTERU</name>
<evidence type="ECO:0000256" key="2">
    <source>
        <dbReference type="ARBA" id="ARBA00022679"/>
    </source>
</evidence>
<feature type="domain" description="Methyltransferase small" evidence="6">
    <location>
        <begin position="120"/>
        <end position="200"/>
    </location>
</feature>
<evidence type="ECO:0000313" key="9">
    <source>
        <dbReference type="Proteomes" id="UP000290365"/>
    </source>
</evidence>
<comment type="caution">
    <text evidence="5">Lacks conserved residue(s) required for the propagation of feature annotation.</text>
</comment>
<evidence type="ECO:0000256" key="5">
    <source>
        <dbReference type="HAMAP-Rule" id="MF_02126"/>
    </source>
</evidence>
<feature type="binding site" evidence="5">
    <location>
        <begin position="125"/>
        <end position="129"/>
    </location>
    <ligand>
        <name>S-adenosyl-L-methionine</name>
        <dbReference type="ChEBI" id="CHEBI:59789"/>
    </ligand>
</feature>
<dbReference type="Pfam" id="PF05175">
    <property type="entry name" value="MTS"/>
    <property type="match status" value="1"/>
</dbReference>
<dbReference type="NCBIfam" id="TIGR03534">
    <property type="entry name" value="RF_mod_PrmC"/>
    <property type="match status" value="1"/>
</dbReference>
<evidence type="ECO:0000313" key="8">
    <source>
        <dbReference type="EMBL" id="QBD79081.1"/>
    </source>
</evidence>
<dbReference type="RefSeq" id="WP_129890134.1">
    <property type="nucleotide sequence ID" value="NZ_CP035758.1"/>
</dbReference>
<evidence type="ECO:0000259" key="6">
    <source>
        <dbReference type="Pfam" id="PF05175"/>
    </source>
</evidence>
<dbReference type="HAMAP" id="MF_02126">
    <property type="entry name" value="RF_methyltr_PrmC"/>
    <property type="match status" value="1"/>
</dbReference>
<comment type="function">
    <text evidence="5">Methylates the class 1 translation termination release factors RF1/PrfA and RF2/PrfB on the glutamine residue of the universally conserved GGQ motif.</text>
</comment>
<dbReference type="Gene3D" id="1.10.8.10">
    <property type="entry name" value="DNA helicase RuvA subunit, C-terminal domain"/>
    <property type="match status" value="1"/>
</dbReference>
<evidence type="ECO:0000256" key="3">
    <source>
        <dbReference type="ARBA" id="ARBA00022691"/>
    </source>
</evidence>
<dbReference type="NCBIfam" id="TIGR00536">
    <property type="entry name" value="hemK_fam"/>
    <property type="match status" value="1"/>
</dbReference>
<reference evidence="8 9" key="1">
    <citation type="submission" date="2019-01" db="EMBL/GenBank/DDBJ databases">
        <title>Ktedonosporobacter rubrisoli SCAWS-G2.</title>
        <authorList>
            <person name="Huang Y."/>
            <person name="Yan B."/>
        </authorList>
    </citation>
    <scope>NUCLEOTIDE SEQUENCE [LARGE SCALE GENOMIC DNA]</scope>
    <source>
        <strain evidence="8 9">SCAWS-G2</strain>
    </source>
</reference>
<dbReference type="InterPro" id="IPR004556">
    <property type="entry name" value="HemK-like"/>
</dbReference>
<dbReference type="Pfam" id="PF17827">
    <property type="entry name" value="PrmC_N"/>
    <property type="match status" value="1"/>
</dbReference>
<dbReference type="InterPro" id="IPR029063">
    <property type="entry name" value="SAM-dependent_MTases_sf"/>
</dbReference>
<dbReference type="GO" id="GO:0032259">
    <property type="term" value="P:methylation"/>
    <property type="evidence" value="ECO:0007669"/>
    <property type="project" value="UniProtKB-KW"/>
</dbReference>
<organism evidence="8 9">
    <name type="scientific">Ktedonosporobacter rubrisoli</name>
    <dbReference type="NCBI Taxonomy" id="2509675"/>
    <lineage>
        <taxon>Bacteria</taxon>
        <taxon>Bacillati</taxon>
        <taxon>Chloroflexota</taxon>
        <taxon>Ktedonobacteria</taxon>
        <taxon>Ktedonobacterales</taxon>
        <taxon>Ktedonosporobacteraceae</taxon>
        <taxon>Ktedonosporobacter</taxon>
    </lineage>
</organism>
<dbReference type="PANTHER" id="PTHR18895">
    <property type="entry name" value="HEMK METHYLTRANSFERASE"/>
    <property type="match status" value="1"/>
</dbReference>
<keyword evidence="9" id="KW-1185">Reference proteome</keyword>
<feature type="domain" description="Release factor glutamine methyltransferase N-terminal" evidence="7">
    <location>
        <begin position="7"/>
        <end position="76"/>
    </location>
</feature>
<comment type="similarity">
    <text evidence="5">Belongs to the protein N5-glutamine methyltransferase family. PrmC subfamily.</text>
</comment>
<dbReference type="CDD" id="cd02440">
    <property type="entry name" value="AdoMet_MTases"/>
    <property type="match status" value="1"/>
</dbReference>
<evidence type="ECO:0000259" key="7">
    <source>
        <dbReference type="Pfam" id="PF17827"/>
    </source>
</evidence>
<dbReference type="KEGG" id="kbs:EPA93_25085"/>